<protein>
    <submittedName>
        <fullName evidence="6">Low specificity L-threonine aldolase</fullName>
        <ecNumber evidence="6">4.1.2.48</ecNumber>
        <ecNumber evidence="6">4.1.2.5</ecNumber>
    </submittedName>
</protein>
<dbReference type="InterPro" id="IPR015424">
    <property type="entry name" value="PyrdxlP-dep_Trfase"/>
</dbReference>
<comment type="cofactor">
    <cofactor evidence="1">
        <name>pyridoxal 5'-phosphate</name>
        <dbReference type="ChEBI" id="CHEBI:597326"/>
    </cofactor>
</comment>
<dbReference type="EMBL" id="UGEB01000001">
    <property type="protein sequence ID" value="STK74678.1"/>
    <property type="molecule type" value="Genomic_DNA"/>
</dbReference>
<proteinExistence type="inferred from homology"/>
<evidence type="ECO:0000313" key="6">
    <source>
        <dbReference type="EMBL" id="STK74678.1"/>
    </source>
</evidence>
<dbReference type="Gene3D" id="3.40.640.10">
    <property type="entry name" value="Type I PLP-dependent aspartate aminotransferase-like (Major domain)"/>
    <property type="match status" value="1"/>
</dbReference>
<dbReference type="InterPro" id="IPR001597">
    <property type="entry name" value="ArAA_b-elim_lyase/Thr_aldolase"/>
</dbReference>
<feature type="domain" description="Aromatic amino acid beta-eliminating lyase/threonine aldolase" evidence="5">
    <location>
        <begin position="2"/>
        <end position="85"/>
    </location>
</feature>
<dbReference type="InterPro" id="IPR015421">
    <property type="entry name" value="PyrdxlP-dep_Trfase_major"/>
</dbReference>
<evidence type="ECO:0000256" key="1">
    <source>
        <dbReference type="ARBA" id="ARBA00001933"/>
    </source>
</evidence>
<reference evidence="6 7" key="1">
    <citation type="submission" date="2018-06" db="EMBL/GenBank/DDBJ databases">
        <authorList>
            <consortium name="Pathogen Informatics"/>
            <person name="Doyle S."/>
        </authorList>
    </citation>
    <scope>NUCLEOTIDE SEQUENCE [LARGE SCALE GENOMIC DNA]</scope>
    <source>
        <strain evidence="6 7">NCTC8179</strain>
    </source>
</reference>
<evidence type="ECO:0000259" key="5">
    <source>
        <dbReference type="Pfam" id="PF01212"/>
    </source>
</evidence>
<dbReference type="EC" id="4.1.2.48" evidence="6"/>
<dbReference type="GO" id="GO:0006567">
    <property type="term" value="P:L-threonine catabolic process"/>
    <property type="evidence" value="ECO:0007669"/>
    <property type="project" value="TreeGrafter"/>
</dbReference>
<keyword evidence="4" id="KW-0663">Pyridoxal phosphate</keyword>
<name>A0A376ZT41_ECOLX</name>
<comment type="subunit">
    <text evidence="3">Homotetramer.</text>
</comment>
<comment type="similarity">
    <text evidence="2">Belongs to the threonine aldolase family.</text>
</comment>
<dbReference type="GO" id="GO:0005829">
    <property type="term" value="C:cytosol"/>
    <property type="evidence" value="ECO:0007669"/>
    <property type="project" value="TreeGrafter"/>
</dbReference>
<evidence type="ECO:0000256" key="3">
    <source>
        <dbReference type="ARBA" id="ARBA00011881"/>
    </source>
</evidence>
<sequence length="101" mass="11443">MLPREYLKEAWEFTRERNLALHVDGARIFNAVVAYGCELKEITQYCDSFTICLSKGLGTPVGSLLVGNRDYIKRAIRWRKMAGGGCVIRDSGCRRDVCPEK</sequence>
<dbReference type="PANTHER" id="PTHR48097">
    <property type="entry name" value="L-THREONINE ALDOLASE-RELATED"/>
    <property type="match status" value="1"/>
</dbReference>
<evidence type="ECO:0000313" key="7">
    <source>
        <dbReference type="Proteomes" id="UP000255543"/>
    </source>
</evidence>
<dbReference type="EC" id="4.1.2.5" evidence="6"/>
<organism evidence="6 7">
    <name type="scientific">Escherichia coli</name>
    <dbReference type="NCBI Taxonomy" id="562"/>
    <lineage>
        <taxon>Bacteria</taxon>
        <taxon>Pseudomonadati</taxon>
        <taxon>Pseudomonadota</taxon>
        <taxon>Gammaproteobacteria</taxon>
        <taxon>Enterobacterales</taxon>
        <taxon>Enterobacteriaceae</taxon>
        <taxon>Escherichia</taxon>
    </lineage>
</organism>
<gene>
    <name evidence="6" type="primary">ltaE_2</name>
    <name evidence="6" type="ORF">NCTC8179_02358</name>
</gene>
<dbReference type="AlphaFoldDB" id="A0A376ZT41"/>
<evidence type="ECO:0000256" key="4">
    <source>
        <dbReference type="ARBA" id="ARBA00022898"/>
    </source>
</evidence>
<dbReference type="GO" id="GO:0006545">
    <property type="term" value="P:glycine biosynthetic process"/>
    <property type="evidence" value="ECO:0007669"/>
    <property type="project" value="TreeGrafter"/>
</dbReference>
<dbReference type="GO" id="GO:0008732">
    <property type="term" value="F:L-allo-threonine aldolase activity"/>
    <property type="evidence" value="ECO:0007669"/>
    <property type="project" value="TreeGrafter"/>
</dbReference>
<dbReference type="PANTHER" id="PTHR48097:SF9">
    <property type="entry name" value="L-THREONINE ALDOLASE"/>
    <property type="match status" value="1"/>
</dbReference>
<dbReference type="Proteomes" id="UP000255543">
    <property type="component" value="Unassembled WGS sequence"/>
</dbReference>
<accession>A0A376ZT41</accession>
<keyword evidence="6" id="KW-0456">Lyase</keyword>
<dbReference type="SUPFAM" id="SSF53383">
    <property type="entry name" value="PLP-dependent transferases"/>
    <property type="match status" value="1"/>
</dbReference>
<evidence type="ECO:0000256" key="2">
    <source>
        <dbReference type="ARBA" id="ARBA00006966"/>
    </source>
</evidence>
<dbReference type="Pfam" id="PF01212">
    <property type="entry name" value="Beta_elim_lyase"/>
    <property type="match status" value="1"/>
</dbReference>